<evidence type="ECO:0008006" key="4">
    <source>
        <dbReference type="Google" id="ProtNLM"/>
    </source>
</evidence>
<dbReference type="EMBL" id="JADYXP020000006">
    <property type="protein sequence ID" value="KAL0122738.1"/>
    <property type="molecule type" value="Genomic_DNA"/>
</dbReference>
<gene>
    <name evidence="2" type="ORF">PUN28_007440</name>
</gene>
<feature type="transmembrane region" description="Helical" evidence="1">
    <location>
        <begin position="276"/>
        <end position="298"/>
    </location>
</feature>
<organism evidence="2 3">
    <name type="scientific">Cardiocondyla obscurior</name>
    <dbReference type="NCBI Taxonomy" id="286306"/>
    <lineage>
        <taxon>Eukaryota</taxon>
        <taxon>Metazoa</taxon>
        <taxon>Ecdysozoa</taxon>
        <taxon>Arthropoda</taxon>
        <taxon>Hexapoda</taxon>
        <taxon>Insecta</taxon>
        <taxon>Pterygota</taxon>
        <taxon>Neoptera</taxon>
        <taxon>Endopterygota</taxon>
        <taxon>Hymenoptera</taxon>
        <taxon>Apocrita</taxon>
        <taxon>Aculeata</taxon>
        <taxon>Formicoidea</taxon>
        <taxon>Formicidae</taxon>
        <taxon>Myrmicinae</taxon>
        <taxon>Cardiocondyla</taxon>
    </lineage>
</organism>
<reference evidence="2 3" key="1">
    <citation type="submission" date="2023-03" db="EMBL/GenBank/DDBJ databases">
        <title>High recombination rates correlate with genetic variation in Cardiocondyla obscurior ants.</title>
        <authorList>
            <person name="Errbii M."/>
        </authorList>
    </citation>
    <scope>NUCLEOTIDE SEQUENCE [LARGE SCALE GENOMIC DNA]</scope>
    <source>
        <strain evidence="2">Alpha-2009</strain>
        <tissue evidence="2">Whole body</tissue>
    </source>
</reference>
<evidence type="ECO:0000313" key="2">
    <source>
        <dbReference type="EMBL" id="KAL0122738.1"/>
    </source>
</evidence>
<keyword evidence="1" id="KW-0812">Transmembrane</keyword>
<accession>A0AAW2G4Z1</accession>
<comment type="caution">
    <text evidence="2">The sequence shown here is derived from an EMBL/GenBank/DDBJ whole genome shotgun (WGS) entry which is preliminary data.</text>
</comment>
<dbReference type="AlphaFoldDB" id="A0AAW2G4Z1"/>
<evidence type="ECO:0000313" key="3">
    <source>
        <dbReference type="Proteomes" id="UP001430953"/>
    </source>
</evidence>
<proteinExistence type="predicted"/>
<keyword evidence="3" id="KW-1185">Reference proteome</keyword>
<name>A0AAW2G4Z1_9HYME</name>
<evidence type="ECO:0000256" key="1">
    <source>
        <dbReference type="SAM" id="Phobius"/>
    </source>
</evidence>
<keyword evidence="1" id="KW-0472">Membrane</keyword>
<dbReference type="Proteomes" id="UP001430953">
    <property type="component" value="Unassembled WGS sequence"/>
</dbReference>
<protein>
    <recommendedName>
        <fullName evidence="4">Ribosomal protein S3</fullName>
    </recommendedName>
</protein>
<keyword evidence="1" id="KW-1133">Transmembrane helix</keyword>
<feature type="transmembrane region" description="Helical" evidence="1">
    <location>
        <begin position="310"/>
        <end position="329"/>
    </location>
</feature>
<sequence length="332" mass="39460">MTLKRNEVKYSSKNLEWNRPVIIYRTVTLASRLNEPKTNHCFPGRSHKSRRSLYWGSFFFEYTKDETHRIRFPFRTIPSIKSISLSALPSVSSRRRAWIPFFFPAPRLPSFSSPSVVEITRIPGGKREIRKSRLKRTYDKMDGNEHRARYIYRYQDYIYKFLNLKLLKTDHKNGLSLSFFFHGLFGTSTVRYVYPPVFLRGPISTNFRADACISRMELSSDRNFRVRRKLDAENLACRWREGMTLRSGAFGYREQSLTIRDTNIHFVINFFFNLNVYSYCIFITLSTIHYITVGNYMLHHKCIYKLSHKIYLLLQFIFLASSYFLNIFLHAV</sequence>